<evidence type="ECO:0000313" key="6">
    <source>
        <dbReference type="EMBL" id="CAJ1503549.1"/>
    </source>
</evidence>
<keyword evidence="7" id="KW-1185">Reference proteome</keyword>
<dbReference type="Pfam" id="PF02361">
    <property type="entry name" value="CbiQ"/>
    <property type="match status" value="1"/>
</dbReference>
<evidence type="ECO:0000256" key="1">
    <source>
        <dbReference type="ARBA" id="ARBA00004141"/>
    </source>
</evidence>
<feature type="transmembrane region" description="Helical" evidence="5">
    <location>
        <begin position="68"/>
        <end position="85"/>
    </location>
</feature>
<organism evidence="6 7">
    <name type="scientific">[Mycobacterium] burgundiense</name>
    <dbReference type="NCBI Taxonomy" id="3064286"/>
    <lineage>
        <taxon>Bacteria</taxon>
        <taxon>Bacillati</taxon>
        <taxon>Actinomycetota</taxon>
        <taxon>Actinomycetes</taxon>
        <taxon>Mycobacteriales</taxon>
        <taxon>Mycobacteriaceae</taxon>
        <taxon>Mycolicibacterium</taxon>
    </lineage>
</organism>
<dbReference type="EMBL" id="OY726397">
    <property type="protein sequence ID" value="CAJ1503549.1"/>
    <property type="molecule type" value="Genomic_DNA"/>
</dbReference>
<dbReference type="PANTHER" id="PTHR33514">
    <property type="entry name" value="PROTEIN ABCI12, CHLOROPLASTIC"/>
    <property type="match status" value="1"/>
</dbReference>
<keyword evidence="2 5" id="KW-0812">Transmembrane</keyword>
<proteinExistence type="predicted"/>
<keyword evidence="4 5" id="KW-0472">Membrane</keyword>
<feature type="transmembrane region" description="Helical" evidence="5">
    <location>
        <begin position="23"/>
        <end position="56"/>
    </location>
</feature>
<evidence type="ECO:0000256" key="5">
    <source>
        <dbReference type="SAM" id="Phobius"/>
    </source>
</evidence>
<name>A0ABN9NB91_9MYCO</name>
<dbReference type="RefSeq" id="WP_308482593.1">
    <property type="nucleotide sequence ID" value="NZ_OY726397.1"/>
</dbReference>
<evidence type="ECO:0000313" key="7">
    <source>
        <dbReference type="Proteomes" id="UP001190465"/>
    </source>
</evidence>
<evidence type="ECO:0000256" key="4">
    <source>
        <dbReference type="ARBA" id="ARBA00023136"/>
    </source>
</evidence>
<sequence length="200" mass="21316">MSTFGHYRPGASPVHRLPAGAKLLGLGGLIVLMAVLVTTPLRLGAAAVVAVALVAGARISPATLAAQLRPVLWIVVFIFVFQLIFTDWRRALVVCGVLVLSVLLAAIVTVTTRVTDMLAAMTRAMRPLRRIGFPVEQIALALALAIRSIPLMVETVRQVDEARRARGLRFSPRIVVAPVIVAALRTADGFAEALTARGLD</sequence>
<evidence type="ECO:0000256" key="3">
    <source>
        <dbReference type="ARBA" id="ARBA00022989"/>
    </source>
</evidence>
<feature type="transmembrane region" description="Helical" evidence="5">
    <location>
        <begin position="91"/>
        <end position="110"/>
    </location>
</feature>
<keyword evidence="3 5" id="KW-1133">Transmembrane helix</keyword>
<dbReference type="InterPro" id="IPR003339">
    <property type="entry name" value="ABC/ECF_trnsptr_transmembrane"/>
</dbReference>
<reference evidence="6 7" key="1">
    <citation type="submission" date="2023-08" db="EMBL/GenBank/DDBJ databases">
        <authorList>
            <person name="Folkvardsen B D."/>
            <person name="Norman A."/>
        </authorList>
    </citation>
    <scope>NUCLEOTIDE SEQUENCE [LARGE SCALE GENOMIC DNA]</scope>
    <source>
        <strain evidence="6 7">Mu0053</strain>
    </source>
</reference>
<accession>A0ABN9NB91</accession>
<gene>
    <name evidence="6" type="ORF">MU0053_002463</name>
</gene>
<comment type="subcellular location">
    <subcellularLocation>
        <location evidence="1">Membrane</location>
        <topology evidence="1">Multi-pass membrane protein</topology>
    </subcellularLocation>
</comment>
<dbReference type="Proteomes" id="UP001190465">
    <property type="component" value="Chromosome"/>
</dbReference>
<dbReference type="PANTHER" id="PTHR33514:SF13">
    <property type="entry name" value="PROTEIN ABCI12, CHLOROPLASTIC"/>
    <property type="match status" value="1"/>
</dbReference>
<protein>
    <submittedName>
        <fullName evidence="6">Energy-coupling factor transporter transmembrane component T</fullName>
    </submittedName>
</protein>
<dbReference type="CDD" id="cd16914">
    <property type="entry name" value="EcfT"/>
    <property type="match status" value="1"/>
</dbReference>
<evidence type="ECO:0000256" key="2">
    <source>
        <dbReference type="ARBA" id="ARBA00022692"/>
    </source>
</evidence>